<dbReference type="KEGG" id="roy:G3A56_23705"/>
<reference evidence="1 2" key="1">
    <citation type="submission" date="2020-02" db="EMBL/GenBank/DDBJ databases">
        <title>Plant-Promoting Endophytic Bacterium Rhizobium oryzihabitans sp. nov., Isolated from the Root of Rice.</title>
        <authorList>
            <person name="zhao J."/>
            <person name="Zhang G."/>
        </authorList>
    </citation>
    <scope>NUCLEOTIDE SEQUENCE [LARGE SCALE GENOMIC DNA]</scope>
    <source>
        <strain evidence="1 2">M15</strain>
    </source>
</reference>
<protein>
    <submittedName>
        <fullName evidence="1">Uncharacterized protein</fullName>
    </submittedName>
</protein>
<dbReference type="AlphaFoldDB" id="A0A7L5BPH5"/>
<gene>
    <name evidence="1" type="ORF">G3A56_23705</name>
</gene>
<proteinExistence type="predicted"/>
<accession>A0A7L5BPH5</accession>
<organism evidence="1 2">
    <name type="scientific">Rhizobium oryzihabitans</name>
    <dbReference type="NCBI Taxonomy" id="2267833"/>
    <lineage>
        <taxon>Bacteria</taxon>
        <taxon>Pseudomonadati</taxon>
        <taxon>Pseudomonadota</taxon>
        <taxon>Alphaproteobacteria</taxon>
        <taxon>Hyphomicrobiales</taxon>
        <taxon>Rhizobiaceae</taxon>
        <taxon>Rhizobium/Agrobacterium group</taxon>
        <taxon>Rhizobium</taxon>
    </lineage>
</organism>
<sequence length="292" mass="31984">MNSGRRGVLAFLGGLVLTRPSLGRAAGKPPAFAEPRSEYKPRHVLCFLGAENGLSALQQSARAAVDTFAADFSLDEDYSQDEPDDRMERSFNVCWDRVDPEAYQEADEDAVARHGSVLYVLGPSMDANTAVATSAKALMFAQHMLDHGAVAVKGESAGVAHGARRWKELFEQSRREAASDDLMALARTCRLAFARRPIGGDADGMGSVGFHLVGLPDVRVHFTRKDEQQPSTNAEQLKIAALIDEIADQMTRDGVEATLKGRLTELSDDTRYEEDEYKFNPFGVATVQNYKL</sequence>
<dbReference type="Proteomes" id="UP000464865">
    <property type="component" value="Chromosome M15-12"/>
</dbReference>
<name>A0A7L5BPH5_9HYPH</name>
<evidence type="ECO:0000313" key="1">
    <source>
        <dbReference type="EMBL" id="QIB40814.1"/>
    </source>
</evidence>
<evidence type="ECO:0000313" key="2">
    <source>
        <dbReference type="Proteomes" id="UP000464865"/>
    </source>
</evidence>
<dbReference type="RefSeq" id="WP_082184959.1">
    <property type="nucleotide sequence ID" value="NZ_CP048635.1"/>
</dbReference>
<dbReference type="EMBL" id="CP048635">
    <property type="protein sequence ID" value="QIB40814.1"/>
    <property type="molecule type" value="Genomic_DNA"/>
</dbReference>
<keyword evidence="2" id="KW-1185">Reference proteome</keyword>